<keyword evidence="1" id="KW-0732">Signal</keyword>
<evidence type="ECO:0000313" key="2">
    <source>
        <dbReference type="EMBL" id="OAB73912.1"/>
    </source>
</evidence>
<sequence>MKNKFAIMVLTLLLTMTVVLAGCSSKQEPKEALKAATANAATMTSYELKSKLVIEELQVTAPDLVDDASVGMVMSMLKNAELTVDGFYQADPMQTELTLGLNLKGDMAMSFNIPIIMTPEKMYVKIPSIPMMPLPETVIGKYLELDLKELAEQEGAEFNLNTLDTEKTQKLSSEISEVLFNEYDEASYFKDIAVKDANLPEGVEAKQVVQFYLTNDNIAEAITILVEKALPSMINIIDTDEYRELLGVKAEDIQVIRDELSALDKAEFNQGLEEMKSMLTINNFNMNTAIDKKDFTTYQDMALDFAVNDPETNQEMKLALKGYSQFLNINEAQTFVIGIPAAADILTMEQLEKEFGGLY</sequence>
<evidence type="ECO:0000256" key="1">
    <source>
        <dbReference type="SAM" id="SignalP"/>
    </source>
</evidence>
<evidence type="ECO:0000313" key="3">
    <source>
        <dbReference type="Proteomes" id="UP000077134"/>
    </source>
</evidence>
<organism evidence="2 3">
    <name type="scientific">Paenibacillus crassostreae</name>
    <dbReference type="NCBI Taxonomy" id="1763538"/>
    <lineage>
        <taxon>Bacteria</taxon>
        <taxon>Bacillati</taxon>
        <taxon>Bacillota</taxon>
        <taxon>Bacilli</taxon>
        <taxon>Bacillales</taxon>
        <taxon>Paenibacillaceae</taxon>
        <taxon>Paenibacillus</taxon>
    </lineage>
</organism>
<dbReference type="OrthoDB" id="2657915at2"/>
<protein>
    <recommendedName>
        <fullName evidence="4">Lipoprotein</fullName>
    </recommendedName>
</protein>
<name>A0A167D475_9BACL</name>
<comment type="caution">
    <text evidence="2">The sequence shown here is derived from an EMBL/GenBank/DDBJ whole genome shotgun (WGS) entry which is preliminary data.</text>
</comment>
<feature type="chain" id="PRO_5007884991" description="Lipoprotein" evidence="1">
    <location>
        <begin position="22"/>
        <end position="359"/>
    </location>
</feature>
<dbReference type="STRING" id="1763538.LPB68_11525"/>
<dbReference type="PROSITE" id="PS51257">
    <property type="entry name" value="PROKAR_LIPOPROTEIN"/>
    <property type="match status" value="1"/>
</dbReference>
<gene>
    <name evidence="2" type="ORF">PNBC_13250</name>
</gene>
<keyword evidence="3" id="KW-1185">Reference proteome</keyword>
<dbReference type="EMBL" id="LSFN01000019">
    <property type="protein sequence ID" value="OAB73912.1"/>
    <property type="molecule type" value="Genomic_DNA"/>
</dbReference>
<dbReference type="KEGG" id="pcx:LPB68_11525"/>
<dbReference type="Proteomes" id="UP000077134">
    <property type="component" value="Unassembled WGS sequence"/>
</dbReference>
<reference evidence="2 3" key="1">
    <citation type="submission" date="2016-02" db="EMBL/GenBank/DDBJ databases">
        <title>Paenibacillus sp. LPB0068, isolated from Crassostrea gigas.</title>
        <authorList>
            <person name="Shin S.-K."/>
            <person name="Yi H."/>
        </authorList>
    </citation>
    <scope>NUCLEOTIDE SEQUENCE [LARGE SCALE GENOMIC DNA]</scope>
    <source>
        <strain evidence="2 3">LPB0068</strain>
    </source>
</reference>
<feature type="signal peptide" evidence="1">
    <location>
        <begin position="1"/>
        <end position="21"/>
    </location>
</feature>
<evidence type="ECO:0008006" key="4">
    <source>
        <dbReference type="Google" id="ProtNLM"/>
    </source>
</evidence>
<dbReference type="AlphaFoldDB" id="A0A167D475"/>
<dbReference type="RefSeq" id="WP_068658925.1">
    <property type="nucleotide sequence ID" value="NZ_CP017770.1"/>
</dbReference>
<proteinExistence type="predicted"/>
<accession>A0A167D475</accession>